<keyword evidence="7 8" id="KW-0998">Cell outer membrane</keyword>
<comment type="similarity">
    <text evidence="8 9">Belongs to the TonB-dependent receptor family.</text>
</comment>
<evidence type="ECO:0000256" key="5">
    <source>
        <dbReference type="ARBA" id="ARBA00023077"/>
    </source>
</evidence>
<keyword evidence="6 8" id="KW-0472">Membrane</keyword>
<evidence type="ECO:0000256" key="4">
    <source>
        <dbReference type="ARBA" id="ARBA00022692"/>
    </source>
</evidence>
<feature type="domain" description="TonB-dependent receptor-like beta-barrel" evidence="11">
    <location>
        <begin position="433"/>
        <end position="869"/>
    </location>
</feature>
<dbReference type="GO" id="GO:0009279">
    <property type="term" value="C:cell outer membrane"/>
    <property type="evidence" value="ECO:0007669"/>
    <property type="project" value="UniProtKB-SubCell"/>
</dbReference>
<dbReference type="Gene3D" id="2.40.170.20">
    <property type="entry name" value="TonB-dependent receptor, beta-barrel domain"/>
    <property type="match status" value="1"/>
</dbReference>
<feature type="domain" description="TonB-dependent receptor plug" evidence="12">
    <location>
        <begin position="57"/>
        <end position="167"/>
    </location>
</feature>
<evidence type="ECO:0000256" key="9">
    <source>
        <dbReference type="RuleBase" id="RU003357"/>
    </source>
</evidence>
<dbReference type="Pfam" id="PF07715">
    <property type="entry name" value="Plug"/>
    <property type="match status" value="1"/>
</dbReference>
<dbReference type="Proteomes" id="UP000306147">
    <property type="component" value="Unassembled WGS sequence"/>
</dbReference>
<dbReference type="Gene3D" id="2.170.130.10">
    <property type="entry name" value="TonB-dependent receptor, plug domain"/>
    <property type="match status" value="1"/>
</dbReference>
<gene>
    <name evidence="13" type="ORF">E5A73_00440</name>
</gene>
<name>A0A4S1XGC0_9SPHN</name>
<evidence type="ECO:0000313" key="14">
    <source>
        <dbReference type="Proteomes" id="UP000306147"/>
    </source>
</evidence>
<keyword evidence="14" id="KW-1185">Reference proteome</keyword>
<dbReference type="InterPro" id="IPR010104">
    <property type="entry name" value="TonB_rcpt_bac"/>
</dbReference>
<keyword evidence="2 8" id="KW-0813">Transport</keyword>
<dbReference type="CDD" id="cd01347">
    <property type="entry name" value="ligand_gated_channel"/>
    <property type="match status" value="1"/>
</dbReference>
<comment type="subcellular location">
    <subcellularLocation>
        <location evidence="1 8">Cell outer membrane</location>
        <topology evidence="1 8">Multi-pass membrane protein</topology>
    </subcellularLocation>
</comment>
<evidence type="ECO:0000259" key="12">
    <source>
        <dbReference type="Pfam" id="PF07715"/>
    </source>
</evidence>
<protein>
    <submittedName>
        <fullName evidence="13">TonB-dependent receptor</fullName>
    </submittedName>
</protein>
<reference evidence="13 14" key="1">
    <citation type="submission" date="2019-04" db="EMBL/GenBank/DDBJ databases">
        <title>Sphingomonas psychrotolerans sp. nov., isolated from soil in the Tianshan Mountains, Xinjiang, China.</title>
        <authorList>
            <person name="Luo Y."/>
            <person name="Sheng H."/>
        </authorList>
    </citation>
    <scope>NUCLEOTIDE SEQUENCE [LARGE SCALE GENOMIC DNA]</scope>
    <source>
        <strain evidence="13 14">ZFGT-11</strain>
    </source>
</reference>
<evidence type="ECO:0000256" key="7">
    <source>
        <dbReference type="ARBA" id="ARBA00023237"/>
    </source>
</evidence>
<dbReference type="PANTHER" id="PTHR40980">
    <property type="entry name" value="PLUG DOMAIN-CONTAINING PROTEIN"/>
    <property type="match status" value="1"/>
</dbReference>
<feature type="signal peptide" evidence="10">
    <location>
        <begin position="1"/>
        <end position="23"/>
    </location>
</feature>
<evidence type="ECO:0000256" key="8">
    <source>
        <dbReference type="PROSITE-ProRule" id="PRU01360"/>
    </source>
</evidence>
<accession>A0A4S1XGC0</accession>
<dbReference type="Pfam" id="PF00593">
    <property type="entry name" value="TonB_dep_Rec_b-barrel"/>
    <property type="match status" value="1"/>
</dbReference>
<keyword evidence="13" id="KW-0675">Receptor</keyword>
<proteinExistence type="inferred from homology"/>
<evidence type="ECO:0000256" key="10">
    <source>
        <dbReference type="SAM" id="SignalP"/>
    </source>
</evidence>
<evidence type="ECO:0000256" key="6">
    <source>
        <dbReference type="ARBA" id="ARBA00023136"/>
    </source>
</evidence>
<dbReference type="PROSITE" id="PS52016">
    <property type="entry name" value="TONB_DEPENDENT_REC_3"/>
    <property type="match status" value="1"/>
</dbReference>
<sequence length="902" mass="97376">MRIRALLIGTASAVALFSGAAHAQTADQAPASTEAQEGEDVVVTGYRASLAAAIETKRNANSIIDSISAEDVGKFPNTNVAEALTLIPGVTVDRQFGQGEKVSILGTDPALNRTLLNGQTVASADWFILDSPGRTFNYALLAPQLVNRVDVYKSPEARIDEGSIGGTVNVVTRKPLDLKPFTIAGTLGYLYNDRSKKGDVQGSALVSWRNESGTIGLLASFQRAKDQLRRDGIEAYGTITADFWNGRNDAGTSSLPPPTPGAPGYTGLCAGTCATTLAANPKAVFPNAFGTSYFEQGRERLTYSAAAQWRPVPELTVGVDYLRIDATYDNLNQSMYAFPGNTWNSAGRLTGLNVQDGIVTGATFNNALSVLDAQYRTAEMHSETWHGQVGWEGVNWNLNVEGGMSDADGGTKKQVFLEFLNWANYTVDISGAPKSPGTISYTTNVLGNPAAFATDPGWSGNLVEKPTSDKERYGQADLTFKFDGSLKSLQLGYKYRRHETGQRYAGVTVAGVNASASLFDPSQVRDNYLRGFDGVNDQMTGRFKIDGNSMVDYVEGGSWVPGGGAVPTPSQFAAVEFAAGNWDVTEDIHAAYAQINFEQGALRGNIGARYVHTASESGGYVCTSGTCAVAANWEWQTTSKTYENVLPTINIAIDLKRDLIFRAAATQVIARPNYSDMTNSFWLADSIQTGGGGNPDLDPYESDNFNASLEWYLAPRAILSAEIFYKSISNYILTRTVSEAHFNTSRGIVTNYDISRPFNAGSAQVKGFAVAYQQSLPYGFGILANYTYSDGEGQNGADLPFNSRHQASLSPFFEAGPVSIRGTYTWRSKYFTGIDRGDQMYVRGTANVDVSATYNITENIGLTVSGMNLTDSEYYAYANTPRLPRGVYRTGRRALASVNVNF</sequence>
<dbReference type="EMBL" id="SRXT01000001">
    <property type="protein sequence ID" value="TGX55644.1"/>
    <property type="molecule type" value="Genomic_DNA"/>
</dbReference>
<dbReference type="InterPro" id="IPR000531">
    <property type="entry name" value="Beta-barrel_TonB"/>
</dbReference>
<dbReference type="AlphaFoldDB" id="A0A4S1XGC0"/>
<keyword evidence="3 8" id="KW-1134">Transmembrane beta strand</keyword>
<feature type="chain" id="PRO_5021018494" evidence="10">
    <location>
        <begin position="24"/>
        <end position="902"/>
    </location>
</feature>
<dbReference type="InterPro" id="IPR039426">
    <property type="entry name" value="TonB-dep_rcpt-like"/>
</dbReference>
<keyword evidence="4 8" id="KW-0812">Transmembrane</keyword>
<comment type="caution">
    <text evidence="13">The sequence shown here is derived from an EMBL/GenBank/DDBJ whole genome shotgun (WGS) entry which is preliminary data.</text>
</comment>
<keyword evidence="10" id="KW-0732">Signal</keyword>
<keyword evidence="5 9" id="KW-0798">TonB box</keyword>
<dbReference type="PANTHER" id="PTHR40980:SF3">
    <property type="entry name" value="TONB-DEPENDENT RECEPTOR-LIKE BETA-BARREL DOMAIN-CONTAINING PROTEIN"/>
    <property type="match status" value="1"/>
</dbReference>
<evidence type="ECO:0000259" key="11">
    <source>
        <dbReference type="Pfam" id="PF00593"/>
    </source>
</evidence>
<evidence type="ECO:0000256" key="3">
    <source>
        <dbReference type="ARBA" id="ARBA00022452"/>
    </source>
</evidence>
<dbReference type="NCBIfam" id="TIGR01782">
    <property type="entry name" value="TonB-Xanth-Caul"/>
    <property type="match status" value="1"/>
</dbReference>
<dbReference type="InterPro" id="IPR037066">
    <property type="entry name" value="Plug_dom_sf"/>
</dbReference>
<organism evidence="13 14">
    <name type="scientific">Sphingomonas gei</name>
    <dbReference type="NCBI Taxonomy" id="1395960"/>
    <lineage>
        <taxon>Bacteria</taxon>
        <taxon>Pseudomonadati</taxon>
        <taxon>Pseudomonadota</taxon>
        <taxon>Alphaproteobacteria</taxon>
        <taxon>Sphingomonadales</taxon>
        <taxon>Sphingomonadaceae</taxon>
        <taxon>Sphingomonas</taxon>
    </lineage>
</organism>
<dbReference type="InterPro" id="IPR036942">
    <property type="entry name" value="Beta-barrel_TonB_sf"/>
</dbReference>
<dbReference type="OrthoDB" id="5476657at2"/>
<dbReference type="SUPFAM" id="SSF56935">
    <property type="entry name" value="Porins"/>
    <property type="match status" value="1"/>
</dbReference>
<dbReference type="InterPro" id="IPR012910">
    <property type="entry name" value="Plug_dom"/>
</dbReference>
<dbReference type="RefSeq" id="WP_135961846.1">
    <property type="nucleotide sequence ID" value="NZ_SRXT01000001.1"/>
</dbReference>
<evidence type="ECO:0000256" key="2">
    <source>
        <dbReference type="ARBA" id="ARBA00022448"/>
    </source>
</evidence>
<evidence type="ECO:0000256" key="1">
    <source>
        <dbReference type="ARBA" id="ARBA00004571"/>
    </source>
</evidence>
<evidence type="ECO:0000313" key="13">
    <source>
        <dbReference type="EMBL" id="TGX55644.1"/>
    </source>
</evidence>